<feature type="coiled-coil region" evidence="2">
    <location>
        <begin position="155"/>
        <end position="208"/>
    </location>
</feature>
<evidence type="ECO:0000256" key="2">
    <source>
        <dbReference type="SAM" id="Coils"/>
    </source>
</evidence>
<evidence type="ECO:0000256" key="1">
    <source>
        <dbReference type="ARBA" id="ARBA00023054"/>
    </source>
</evidence>
<dbReference type="SUPFAM" id="SSF49599">
    <property type="entry name" value="TRAF domain-like"/>
    <property type="match status" value="1"/>
</dbReference>
<dbReference type="Pfam" id="PF22486">
    <property type="entry name" value="MATH_2"/>
    <property type="match status" value="1"/>
</dbReference>
<proteinExistence type="predicted"/>
<dbReference type="Gene3D" id="2.60.210.10">
    <property type="entry name" value="Apoptosis, Tumor Necrosis Factor Receptor Associated Protein 2, Chain A"/>
    <property type="match status" value="1"/>
</dbReference>
<feature type="domain" description="MATH" evidence="3">
    <location>
        <begin position="5"/>
        <end position="123"/>
    </location>
</feature>
<evidence type="ECO:0000313" key="4">
    <source>
        <dbReference type="EMBL" id="KAF2602613.1"/>
    </source>
</evidence>
<dbReference type="CDD" id="cd00121">
    <property type="entry name" value="MATH"/>
    <property type="match status" value="1"/>
</dbReference>
<dbReference type="InterPro" id="IPR002083">
    <property type="entry name" value="MATH/TRAF_dom"/>
</dbReference>
<dbReference type="EMBL" id="QGKY02000094">
    <property type="protein sequence ID" value="KAF2602613.1"/>
    <property type="molecule type" value="Genomic_DNA"/>
</dbReference>
<keyword evidence="1 2" id="KW-0175">Coiled coil</keyword>
<dbReference type="InterPro" id="IPR050804">
    <property type="entry name" value="MCC"/>
</dbReference>
<dbReference type="AlphaFoldDB" id="A0A8S9LAR1"/>
<sequence>MWDQKPSFTLEIGNFSNKEAVIASNVFEAGGCEWYLSVHPKGVSGRFNGHLCLFLNVANRKSLRTGWQRSVKFCFLVLNESNKELYRSPGFKLDSFKSKLEEISLEKKKAYDADESRTQMLEGLVKKLELMETGYKLDSFKSKLEEISLERKKSCDASESRAQQLEERIKNIELLDLGLFINCLSSKLGNTDDEFQQLEERVKDLEVMKVGSKLDCLNTKIEENVKNTELMVSCIKVELDKKKDKSTAEGFLLVN</sequence>
<dbReference type="PANTHER" id="PTHR46236">
    <property type="entry name" value="TRAF-LIKE SUPERFAMILY PROTEIN"/>
    <property type="match status" value="1"/>
</dbReference>
<dbReference type="PANTHER" id="PTHR46236:SF24">
    <property type="entry name" value="MATH DOMAIN-CONTAINING PROTEIN"/>
    <property type="match status" value="1"/>
</dbReference>
<dbReference type="PROSITE" id="PS50144">
    <property type="entry name" value="MATH"/>
    <property type="match status" value="1"/>
</dbReference>
<evidence type="ECO:0000259" key="3">
    <source>
        <dbReference type="PROSITE" id="PS50144"/>
    </source>
</evidence>
<gene>
    <name evidence="4" type="ORF">F2Q70_00024492</name>
</gene>
<reference evidence="4" key="1">
    <citation type="submission" date="2019-12" db="EMBL/GenBank/DDBJ databases">
        <title>Genome sequencing and annotation of Brassica cretica.</title>
        <authorList>
            <person name="Studholme D.J."/>
            <person name="Sarris P.F."/>
        </authorList>
    </citation>
    <scope>NUCLEOTIDE SEQUENCE</scope>
    <source>
        <strain evidence="4">PFS-102/07</strain>
        <tissue evidence="4">Leaf</tissue>
    </source>
</reference>
<dbReference type="InterPro" id="IPR008974">
    <property type="entry name" value="TRAF-like"/>
</dbReference>
<comment type="caution">
    <text evidence="4">The sequence shown here is derived from an EMBL/GenBank/DDBJ whole genome shotgun (WGS) entry which is preliminary data.</text>
</comment>
<accession>A0A8S9LAR1</accession>
<organism evidence="4">
    <name type="scientific">Brassica cretica</name>
    <name type="common">Mustard</name>
    <dbReference type="NCBI Taxonomy" id="69181"/>
    <lineage>
        <taxon>Eukaryota</taxon>
        <taxon>Viridiplantae</taxon>
        <taxon>Streptophyta</taxon>
        <taxon>Embryophyta</taxon>
        <taxon>Tracheophyta</taxon>
        <taxon>Spermatophyta</taxon>
        <taxon>Magnoliopsida</taxon>
        <taxon>eudicotyledons</taxon>
        <taxon>Gunneridae</taxon>
        <taxon>Pentapetalae</taxon>
        <taxon>rosids</taxon>
        <taxon>malvids</taxon>
        <taxon>Brassicales</taxon>
        <taxon>Brassicaceae</taxon>
        <taxon>Brassiceae</taxon>
        <taxon>Brassica</taxon>
    </lineage>
</organism>
<protein>
    <recommendedName>
        <fullName evidence="3">MATH domain-containing protein</fullName>
    </recommendedName>
</protein>
<name>A0A8S9LAR1_BRACR</name>